<sequence length="103" mass="12325">MFYSYRETYKRRKRLRETFEREISGRGEKPNEAMEEDVTDVSEELPLIDNVNIENIDDENVIKRALPQPNKLYTTLDGTRNYLNAEKISLSNEEFTMIWQMEN</sequence>
<reference evidence="2" key="1">
    <citation type="submission" date="2017-02" db="UniProtKB">
        <authorList>
            <consortium name="WormBaseParasite"/>
        </authorList>
    </citation>
    <scope>IDENTIFICATION</scope>
</reference>
<accession>A0A0N5CHA0</accession>
<evidence type="ECO:0000313" key="2">
    <source>
        <dbReference type="WBParaSite" id="SPAL_0001721900.1"/>
    </source>
</evidence>
<name>A0A0N5CHA0_STREA</name>
<keyword evidence="1" id="KW-1185">Reference proteome</keyword>
<organism evidence="1 2">
    <name type="scientific">Strongyloides papillosus</name>
    <name type="common">Intestinal threadworm</name>
    <dbReference type="NCBI Taxonomy" id="174720"/>
    <lineage>
        <taxon>Eukaryota</taxon>
        <taxon>Metazoa</taxon>
        <taxon>Ecdysozoa</taxon>
        <taxon>Nematoda</taxon>
        <taxon>Chromadorea</taxon>
        <taxon>Rhabditida</taxon>
        <taxon>Tylenchina</taxon>
        <taxon>Panagrolaimomorpha</taxon>
        <taxon>Strongyloidoidea</taxon>
        <taxon>Strongyloididae</taxon>
        <taxon>Strongyloides</taxon>
    </lineage>
</organism>
<dbReference type="Proteomes" id="UP000046392">
    <property type="component" value="Unplaced"/>
</dbReference>
<dbReference type="AlphaFoldDB" id="A0A0N5CHA0"/>
<dbReference type="WBParaSite" id="SPAL_0001721900.1">
    <property type="protein sequence ID" value="SPAL_0001721900.1"/>
    <property type="gene ID" value="SPAL_0001721900"/>
</dbReference>
<evidence type="ECO:0000313" key="1">
    <source>
        <dbReference type="Proteomes" id="UP000046392"/>
    </source>
</evidence>
<protein>
    <submittedName>
        <fullName evidence="2">Uncharacterized protein</fullName>
    </submittedName>
</protein>
<proteinExistence type="predicted"/>